<evidence type="ECO:0000313" key="19">
    <source>
        <dbReference type="Proteomes" id="UP000006793"/>
    </source>
</evidence>
<dbReference type="Gene3D" id="3.20.190.10">
    <property type="entry name" value="MutM-like, N-terminal"/>
    <property type="match status" value="1"/>
</dbReference>
<evidence type="ECO:0000256" key="13">
    <source>
        <dbReference type="ARBA" id="ARBA00023295"/>
    </source>
</evidence>
<evidence type="ECO:0000256" key="5">
    <source>
        <dbReference type="ARBA" id="ARBA00022763"/>
    </source>
</evidence>
<keyword evidence="13 15" id="KW-0326">Glycosidase</keyword>
<evidence type="ECO:0000256" key="15">
    <source>
        <dbReference type="HAMAP-Rule" id="MF_00103"/>
    </source>
</evidence>
<dbReference type="EC" id="4.2.99.18" evidence="15"/>
<keyword evidence="7 15" id="KW-0378">Hydrolase</keyword>
<dbReference type="NCBIfam" id="NF002211">
    <property type="entry name" value="PRK01103.1"/>
    <property type="match status" value="1"/>
</dbReference>
<dbReference type="OrthoDB" id="9800855at2"/>
<feature type="domain" description="FPG-type" evidence="16">
    <location>
        <begin position="233"/>
        <end position="267"/>
    </location>
</feature>
<dbReference type="PROSITE" id="PS51068">
    <property type="entry name" value="FPG_CAT"/>
    <property type="match status" value="1"/>
</dbReference>
<keyword evidence="6 15" id="KW-0863">Zinc-finger</keyword>
<dbReference type="InterPro" id="IPR000214">
    <property type="entry name" value="Znf_DNA_glyclase/AP_lyase"/>
</dbReference>
<dbReference type="InterPro" id="IPR012319">
    <property type="entry name" value="FPG_cat"/>
</dbReference>
<dbReference type="PANTHER" id="PTHR22993">
    <property type="entry name" value="FORMAMIDOPYRIMIDINE-DNA GLYCOSYLASE"/>
    <property type="match status" value="1"/>
</dbReference>
<evidence type="ECO:0000256" key="8">
    <source>
        <dbReference type="ARBA" id="ARBA00022833"/>
    </source>
</evidence>
<feature type="active site" description="Proton donor; for delta-elimination activity" evidence="15">
    <location>
        <position position="257"/>
    </location>
</feature>
<dbReference type="SMART" id="SM01232">
    <property type="entry name" value="H2TH"/>
    <property type="match status" value="1"/>
</dbReference>
<dbReference type="InterPro" id="IPR010979">
    <property type="entry name" value="Ribosomal_uS13-like_H2TH"/>
</dbReference>
<keyword evidence="19" id="KW-1185">Reference proteome</keyword>
<comment type="function">
    <text evidence="15">Involved in base excision repair of DNA damaged by oxidation or by mutagenic agents. Acts as DNA glycosylase that recognizes and removes damaged bases. Has a preference for oxidized purines, such as 7,8-dihydro-8-oxoguanine (8-oxoG). Has AP (apurinic/apyrimidinic) lyase activity and introduces nicks in the DNA strand. Cleaves the DNA backbone by beta-delta elimination to generate a single-strand break at the site of the removed base with both 3'- and 5'-phosphates.</text>
</comment>
<evidence type="ECO:0000256" key="12">
    <source>
        <dbReference type="ARBA" id="ARBA00023268"/>
    </source>
</evidence>
<dbReference type="SMART" id="SM00898">
    <property type="entry name" value="Fapy_DNA_glyco"/>
    <property type="match status" value="1"/>
</dbReference>
<dbReference type="FunFam" id="1.10.8.50:FF:000003">
    <property type="entry name" value="Formamidopyrimidine-DNA glycosylase"/>
    <property type="match status" value="1"/>
</dbReference>
<dbReference type="InterPro" id="IPR015886">
    <property type="entry name" value="H2TH_FPG"/>
</dbReference>
<gene>
    <name evidence="15" type="primary">mutM</name>
    <name evidence="15" type="synonym">fpg</name>
    <name evidence="18" type="ordered locus">Thein_0906</name>
</gene>
<dbReference type="SUPFAM" id="SSF81624">
    <property type="entry name" value="N-terminal domain of MutM-like DNA repair proteins"/>
    <property type="match status" value="1"/>
</dbReference>
<evidence type="ECO:0000256" key="7">
    <source>
        <dbReference type="ARBA" id="ARBA00022801"/>
    </source>
</evidence>
<dbReference type="InterPro" id="IPR020629">
    <property type="entry name" value="FPG_Glyclase"/>
</dbReference>
<accession>F8AD51</accession>
<feature type="active site" description="Schiff-base intermediate with DNA" evidence="15">
    <location>
        <position position="2"/>
    </location>
</feature>
<dbReference type="eggNOG" id="COG0266">
    <property type="taxonomic scope" value="Bacteria"/>
</dbReference>
<dbReference type="HAMAP" id="MF_00103">
    <property type="entry name" value="Fapy_DNA_glycosyl"/>
    <property type="match status" value="1"/>
</dbReference>
<dbReference type="Proteomes" id="UP000006793">
    <property type="component" value="Chromosome"/>
</dbReference>
<sequence>MPELPEVETIKNSLKTCLKGQTIKSCEVSLPKLVSPDDFAEKIKGQSINDLKRRGKVLLIFLRNWVLLVHFKLTGQLIYLENPLSPPPYTHIEFSLEKGKLYYADLRQFGRLVLWPVKELDECPLLKKLGPEPFELNIDTFFRLLNKSSRKIKTFLLDQEKITGLGNIYVDESLFRAGVHPERPANSLSFEEAQRLLKTIKEILNEAINLGGSSVRNYVDGHGESGRFQEKHLVYGRRGKPCPKCQKPLAYAHIAGRGTTFCPYCQK</sequence>
<keyword evidence="12 15" id="KW-0511">Multifunctional enzyme</keyword>
<evidence type="ECO:0000256" key="14">
    <source>
        <dbReference type="ARBA" id="ARBA00044632"/>
    </source>
</evidence>
<evidence type="ECO:0000256" key="1">
    <source>
        <dbReference type="ARBA" id="ARBA00001668"/>
    </source>
</evidence>
<dbReference type="SUPFAM" id="SSF46946">
    <property type="entry name" value="S13-like H2TH domain"/>
    <property type="match status" value="1"/>
</dbReference>
<dbReference type="SUPFAM" id="SSF57716">
    <property type="entry name" value="Glucocorticoid receptor-like (DNA-binding domain)"/>
    <property type="match status" value="1"/>
</dbReference>
<dbReference type="HOGENOM" id="CLU_038423_1_2_0"/>
<evidence type="ECO:0000256" key="2">
    <source>
        <dbReference type="ARBA" id="ARBA00009409"/>
    </source>
</evidence>
<evidence type="ECO:0000256" key="11">
    <source>
        <dbReference type="ARBA" id="ARBA00023239"/>
    </source>
</evidence>
<reference evidence="18 19" key="2">
    <citation type="journal article" date="2012" name="Stand. Genomic Sci.">
        <title>Complete genome sequence of the thermophilic sulfate-reducing ocean bacterium Thermodesulfatator indicus type strain (CIR29812(T)).</title>
        <authorList>
            <person name="Anderson I."/>
            <person name="Saunders E."/>
            <person name="Lapidus A."/>
            <person name="Nolan M."/>
            <person name="Lucas S."/>
            <person name="Tice H."/>
            <person name="Del Rio T.G."/>
            <person name="Cheng J.F."/>
            <person name="Han C."/>
            <person name="Tapia R."/>
            <person name="Goodwin L.A."/>
            <person name="Pitluck S."/>
            <person name="Liolios K."/>
            <person name="Mavromatis K."/>
            <person name="Pagani I."/>
            <person name="Ivanova N."/>
            <person name="Mikhailova N."/>
            <person name="Pati A."/>
            <person name="Chen A."/>
            <person name="Palaniappan K."/>
            <person name="Land M."/>
            <person name="Hauser L."/>
            <person name="Jeffries C.D."/>
            <person name="Chang Y.J."/>
            <person name="Brambilla E.M."/>
            <person name="Rohde M."/>
            <person name="Spring S."/>
            <person name="Goker M."/>
            <person name="Detter J.C."/>
            <person name="Woyke T."/>
            <person name="Bristow J."/>
            <person name="Eisen J.A."/>
            <person name="Markowitz V."/>
            <person name="Hugenholtz P."/>
            <person name="Kyrpides N.C."/>
            <person name="Klenk H.P."/>
        </authorList>
    </citation>
    <scope>NUCLEOTIDE SEQUENCE [LARGE SCALE GENOMIC DNA]</scope>
    <source>
        <strain evidence="19">DSM 15286 / JCM 11887 / CIR29812</strain>
    </source>
</reference>
<dbReference type="GO" id="GO:0006284">
    <property type="term" value="P:base-excision repair"/>
    <property type="evidence" value="ECO:0007669"/>
    <property type="project" value="InterPro"/>
</dbReference>
<dbReference type="AlphaFoldDB" id="F8AD51"/>
<dbReference type="STRING" id="667014.Thein_0906"/>
<keyword evidence="11 15" id="KW-0456">Lyase</keyword>
<keyword evidence="5 15" id="KW-0227">DNA damage</keyword>
<dbReference type="PaxDb" id="667014-Thein_0906"/>
<organism evidence="18 19">
    <name type="scientific">Thermodesulfatator indicus (strain DSM 15286 / JCM 11887 / CIR29812)</name>
    <dbReference type="NCBI Taxonomy" id="667014"/>
    <lineage>
        <taxon>Bacteria</taxon>
        <taxon>Pseudomonadati</taxon>
        <taxon>Thermodesulfobacteriota</taxon>
        <taxon>Thermodesulfobacteria</taxon>
        <taxon>Thermodesulfobacteriales</taxon>
        <taxon>Thermodesulfatatoraceae</taxon>
        <taxon>Thermodesulfatator</taxon>
    </lineage>
</organism>
<keyword evidence="10 15" id="KW-0234">DNA repair</keyword>
<proteinExistence type="inferred from homology"/>
<feature type="active site" description="Proton donor" evidence="15">
    <location>
        <position position="3"/>
    </location>
</feature>
<dbReference type="GO" id="GO:0003684">
    <property type="term" value="F:damaged DNA binding"/>
    <property type="evidence" value="ECO:0007669"/>
    <property type="project" value="InterPro"/>
</dbReference>
<dbReference type="PANTHER" id="PTHR22993:SF9">
    <property type="entry name" value="FORMAMIDOPYRIMIDINE-DNA GLYCOSYLASE"/>
    <property type="match status" value="1"/>
</dbReference>
<evidence type="ECO:0000259" key="17">
    <source>
        <dbReference type="PROSITE" id="PS51068"/>
    </source>
</evidence>
<reference evidence="19" key="1">
    <citation type="submission" date="2011-04" db="EMBL/GenBank/DDBJ databases">
        <title>The complete genome of Thermodesulfatator indicus DSM 15286.</title>
        <authorList>
            <person name="Lucas S."/>
            <person name="Copeland A."/>
            <person name="Lapidus A."/>
            <person name="Bruce D."/>
            <person name="Goodwin L."/>
            <person name="Pitluck S."/>
            <person name="Peters L."/>
            <person name="Kyrpides N."/>
            <person name="Mavromatis K."/>
            <person name="Pagani I."/>
            <person name="Ivanova N."/>
            <person name="Saunders L."/>
            <person name="Detter J.C."/>
            <person name="Tapia R."/>
            <person name="Han C."/>
            <person name="Land M."/>
            <person name="Hauser L."/>
            <person name="Markowitz V."/>
            <person name="Cheng J.-F."/>
            <person name="Hugenholtz P."/>
            <person name="Woyke T."/>
            <person name="Wu D."/>
            <person name="Spring S."/>
            <person name="Schroeder M."/>
            <person name="Brambilla E."/>
            <person name="Klenk H.-P."/>
            <person name="Eisen J.A."/>
        </authorList>
    </citation>
    <scope>NUCLEOTIDE SEQUENCE [LARGE SCALE GENOMIC DNA]</scope>
    <source>
        <strain evidence="19">DSM 15286 / JCM 11887 / CIR29812</strain>
    </source>
</reference>
<comment type="catalytic activity">
    <reaction evidence="1 15">
        <text>Hydrolysis of DNA containing ring-opened 7-methylguanine residues, releasing 2,6-diamino-4-hydroxy-5-(N-methyl)formamidopyrimidine.</text>
        <dbReference type="EC" id="3.2.2.23"/>
    </reaction>
</comment>
<comment type="caution">
    <text evidence="15">Lacks conserved residue(s) required for the propagation of feature annotation.</text>
</comment>
<comment type="catalytic activity">
    <reaction evidence="14 15">
        <text>2'-deoxyribonucleotide-(2'-deoxyribose 5'-phosphate)-2'-deoxyribonucleotide-DNA = a 3'-end 2'-deoxyribonucleotide-(2,3-dehydro-2,3-deoxyribose 5'-phosphate)-DNA + a 5'-end 5'-phospho-2'-deoxyribonucleoside-DNA + H(+)</text>
        <dbReference type="Rhea" id="RHEA:66592"/>
        <dbReference type="Rhea" id="RHEA-COMP:13180"/>
        <dbReference type="Rhea" id="RHEA-COMP:16897"/>
        <dbReference type="Rhea" id="RHEA-COMP:17067"/>
        <dbReference type="ChEBI" id="CHEBI:15378"/>
        <dbReference type="ChEBI" id="CHEBI:136412"/>
        <dbReference type="ChEBI" id="CHEBI:157695"/>
        <dbReference type="ChEBI" id="CHEBI:167181"/>
        <dbReference type="EC" id="4.2.99.18"/>
    </reaction>
</comment>
<evidence type="ECO:0000256" key="10">
    <source>
        <dbReference type="ARBA" id="ARBA00023204"/>
    </source>
</evidence>
<dbReference type="EMBL" id="CP002683">
    <property type="protein sequence ID" value="AEH44783.1"/>
    <property type="molecule type" value="Genomic_DNA"/>
</dbReference>
<dbReference type="PATRIC" id="fig|667014.3.peg.928"/>
<dbReference type="Pfam" id="PF06831">
    <property type="entry name" value="H2TH"/>
    <property type="match status" value="1"/>
</dbReference>
<dbReference type="PROSITE" id="PS51066">
    <property type="entry name" value="ZF_FPG_2"/>
    <property type="match status" value="1"/>
</dbReference>
<feature type="binding site" evidence="15">
    <location>
        <position position="107"/>
    </location>
    <ligand>
        <name>DNA</name>
        <dbReference type="ChEBI" id="CHEBI:16991"/>
    </ligand>
</feature>
<dbReference type="KEGG" id="tid:Thein_0906"/>
<evidence type="ECO:0000256" key="3">
    <source>
        <dbReference type="ARBA" id="ARBA00011245"/>
    </source>
</evidence>
<dbReference type="GO" id="GO:0008270">
    <property type="term" value="F:zinc ion binding"/>
    <property type="evidence" value="ECO:0007669"/>
    <property type="project" value="UniProtKB-UniRule"/>
</dbReference>
<evidence type="ECO:0000256" key="9">
    <source>
        <dbReference type="ARBA" id="ARBA00023125"/>
    </source>
</evidence>
<comment type="similarity">
    <text evidence="2 15">Belongs to the FPG family.</text>
</comment>
<dbReference type="EC" id="3.2.2.23" evidence="15"/>
<keyword evidence="8 15" id="KW-0862">Zinc</keyword>
<dbReference type="RefSeq" id="WP_013907526.1">
    <property type="nucleotide sequence ID" value="NC_015681.1"/>
</dbReference>
<dbReference type="NCBIfam" id="TIGR00577">
    <property type="entry name" value="fpg"/>
    <property type="match status" value="1"/>
</dbReference>
<dbReference type="CDD" id="cd08966">
    <property type="entry name" value="EcFpg-like_N"/>
    <property type="match status" value="1"/>
</dbReference>
<dbReference type="Gene3D" id="1.10.8.50">
    <property type="match status" value="1"/>
</dbReference>
<protein>
    <recommendedName>
        <fullName evidence="15">Formamidopyrimidine-DNA glycosylase</fullName>
        <shortName evidence="15">Fapy-DNA glycosylase</shortName>
        <ecNumber evidence="15">3.2.2.23</ecNumber>
    </recommendedName>
    <alternativeName>
        <fullName evidence="15">DNA-(apurinic or apyrimidinic site) lyase MutM</fullName>
        <shortName evidence="15">AP lyase MutM</shortName>
        <ecNumber evidence="15">4.2.99.18</ecNumber>
    </alternativeName>
</protein>
<feature type="domain" description="Formamidopyrimidine-DNA glycosylase catalytic" evidence="17">
    <location>
        <begin position="2"/>
        <end position="110"/>
    </location>
</feature>
<evidence type="ECO:0000256" key="4">
    <source>
        <dbReference type="ARBA" id="ARBA00022723"/>
    </source>
</evidence>
<dbReference type="FunCoup" id="F8AD51">
    <property type="interactions" value="397"/>
</dbReference>
<feature type="active site" description="Proton donor; for beta-elimination activity" evidence="15">
    <location>
        <position position="56"/>
    </location>
</feature>
<evidence type="ECO:0000256" key="6">
    <source>
        <dbReference type="ARBA" id="ARBA00022771"/>
    </source>
</evidence>
<name>F8AD51_THEID</name>
<dbReference type="InParanoid" id="F8AD51"/>
<keyword evidence="9 15" id="KW-0238">DNA-binding</keyword>
<evidence type="ECO:0000313" key="18">
    <source>
        <dbReference type="EMBL" id="AEH44783.1"/>
    </source>
</evidence>
<comment type="cofactor">
    <cofactor evidence="15">
        <name>Zn(2+)</name>
        <dbReference type="ChEBI" id="CHEBI:29105"/>
    </cofactor>
    <text evidence="15">Binds 1 zinc ion per subunit.</text>
</comment>
<dbReference type="GO" id="GO:0034039">
    <property type="term" value="F:8-oxo-7,8-dihydroguanine DNA N-glycosylase activity"/>
    <property type="evidence" value="ECO:0007669"/>
    <property type="project" value="TreeGrafter"/>
</dbReference>
<keyword evidence="4 15" id="KW-0479">Metal-binding</keyword>
<dbReference type="InterPro" id="IPR035937">
    <property type="entry name" value="FPG_N"/>
</dbReference>
<evidence type="ECO:0000259" key="16">
    <source>
        <dbReference type="PROSITE" id="PS51066"/>
    </source>
</evidence>
<dbReference type="GO" id="GO:0140078">
    <property type="term" value="F:class I DNA-(apurinic or apyrimidinic site) endonuclease activity"/>
    <property type="evidence" value="ECO:0007669"/>
    <property type="project" value="UniProtKB-EC"/>
</dbReference>
<dbReference type="Pfam" id="PF01149">
    <property type="entry name" value="Fapy_DNA_glyco"/>
    <property type="match status" value="1"/>
</dbReference>
<comment type="subunit">
    <text evidence="3 15">Monomer.</text>
</comment>